<feature type="domain" description="Sushi" evidence="28">
    <location>
        <begin position="176"/>
        <end position="233"/>
    </location>
</feature>
<evidence type="ECO:0000256" key="12">
    <source>
        <dbReference type="ARBA" id="ARBA00022889"/>
    </source>
</evidence>
<dbReference type="SUPFAM" id="SSF57535">
    <property type="entry name" value="Complement control module/SCR domain"/>
    <property type="match status" value="6"/>
</dbReference>
<dbReference type="InterPro" id="IPR016186">
    <property type="entry name" value="C-type_lectin-like/link_sf"/>
</dbReference>
<dbReference type="PROSITE" id="PS50026">
    <property type="entry name" value="EGF_3"/>
    <property type="match status" value="1"/>
</dbReference>
<evidence type="ECO:0000259" key="27">
    <source>
        <dbReference type="PROSITE" id="PS50041"/>
    </source>
</evidence>
<evidence type="ECO:0000256" key="21">
    <source>
        <dbReference type="ARBA" id="ARBA00043124"/>
    </source>
</evidence>
<feature type="domain" description="Sushi" evidence="28">
    <location>
        <begin position="452"/>
        <end position="511"/>
    </location>
</feature>
<evidence type="ECO:0000256" key="17">
    <source>
        <dbReference type="ARBA" id="ARBA00038738"/>
    </source>
</evidence>
<keyword evidence="13 25" id="KW-1133">Transmembrane helix</keyword>
<evidence type="ECO:0000256" key="16">
    <source>
        <dbReference type="ARBA" id="ARBA00023180"/>
    </source>
</evidence>
<dbReference type="SUPFAM" id="SSF56436">
    <property type="entry name" value="C-type lectin-like"/>
    <property type="match status" value="2"/>
</dbReference>
<evidence type="ECO:0000256" key="1">
    <source>
        <dbReference type="ARBA" id="ARBA00004251"/>
    </source>
</evidence>
<comment type="similarity">
    <text evidence="2">Belongs to the selectin/LECAM family.</text>
</comment>
<name>A0A556V6F0_BAGYA</name>
<evidence type="ECO:0000256" key="23">
    <source>
        <dbReference type="PROSITE-ProRule" id="PRU00076"/>
    </source>
</evidence>
<evidence type="ECO:0000256" key="8">
    <source>
        <dbReference type="ARBA" id="ARBA00022729"/>
    </source>
</evidence>
<feature type="disulfide bond" evidence="24">
    <location>
        <begin position="482"/>
        <end position="509"/>
    </location>
</feature>
<dbReference type="PROSITE" id="PS01186">
    <property type="entry name" value="EGF_2"/>
    <property type="match status" value="1"/>
</dbReference>
<dbReference type="PROSITE" id="PS50923">
    <property type="entry name" value="SUSHI"/>
    <property type="match status" value="6"/>
</dbReference>
<dbReference type="CDD" id="cd00033">
    <property type="entry name" value="CCP"/>
    <property type="match status" value="6"/>
</dbReference>
<keyword evidence="10" id="KW-0677">Repeat</keyword>
<dbReference type="Gene3D" id="2.10.70.10">
    <property type="entry name" value="Complement Module, domain 1"/>
    <property type="match status" value="6"/>
</dbReference>
<dbReference type="PROSITE" id="PS50041">
    <property type="entry name" value="C_TYPE_LECTIN_2"/>
    <property type="match status" value="2"/>
</dbReference>
<dbReference type="EMBL" id="VCAZ01000131">
    <property type="protein sequence ID" value="TSW21794.1"/>
    <property type="molecule type" value="Genomic_DNA"/>
</dbReference>
<dbReference type="InterPro" id="IPR016187">
    <property type="entry name" value="CTDL_fold"/>
</dbReference>
<dbReference type="InterPro" id="IPR001304">
    <property type="entry name" value="C-type_lectin-like"/>
</dbReference>
<evidence type="ECO:0000256" key="19">
    <source>
        <dbReference type="ARBA" id="ARBA00041401"/>
    </source>
</evidence>
<proteinExistence type="inferred from homology"/>
<feature type="domain" description="C-type lectin" evidence="27">
    <location>
        <begin position="1"/>
        <end position="109"/>
    </location>
</feature>
<dbReference type="InterPro" id="IPR002396">
    <property type="entry name" value="Selectin_superfamily"/>
</dbReference>
<keyword evidence="6 25" id="KW-0812">Transmembrane</keyword>
<feature type="disulfide bond" evidence="24">
    <location>
        <begin position="146"/>
        <end position="173"/>
    </location>
</feature>
<comment type="subunit">
    <text evidence="17">Interacts with SELPLG/PSGL1 and PODXL2 through the sialyl Lewis X epitope. SELPLG sulfation appears not to be required for this interaction.</text>
</comment>
<dbReference type="InterPro" id="IPR033991">
    <property type="entry name" value="Selectin_CTLD"/>
</dbReference>
<keyword evidence="14 25" id="KW-0472">Membrane</keyword>
<evidence type="ECO:0000256" key="5">
    <source>
        <dbReference type="ARBA" id="ARBA00022659"/>
    </source>
</evidence>
<feature type="transmembrane region" description="Helical" evidence="25">
    <location>
        <begin position="515"/>
        <end position="544"/>
    </location>
</feature>
<feature type="domain" description="C-type lectin" evidence="27">
    <location>
        <begin position="554"/>
        <end position="673"/>
    </location>
</feature>
<feature type="disulfide bond" evidence="24">
    <location>
        <begin position="422"/>
        <end position="449"/>
    </location>
</feature>
<evidence type="ECO:0000256" key="4">
    <source>
        <dbReference type="ARBA" id="ARBA00022536"/>
    </source>
</evidence>
<keyword evidence="5 24" id="KW-0768">Sushi</keyword>
<evidence type="ECO:0000256" key="10">
    <source>
        <dbReference type="ARBA" id="ARBA00022737"/>
    </source>
</evidence>
<feature type="domain" description="Sushi" evidence="28">
    <location>
        <begin position="334"/>
        <end position="391"/>
    </location>
</feature>
<evidence type="ECO:0000256" key="3">
    <source>
        <dbReference type="ARBA" id="ARBA00022475"/>
    </source>
</evidence>
<evidence type="ECO:0000256" key="2">
    <source>
        <dbReference type="ARBA" id="ARBA00007360"/>
    </source>
</evidence>
<feature type="disulfide bond" evidence="24">
    <location>
        <begin position="304"/>
        <end position="331"/>
    </location>
</feature>
<protein>
    <recommendedName>
        <fullName evidence="18">E-selectin</fullName>
    </recommendedName>
    <alternativeName>
        <fullName evidence="19">CD62 antigen-like family member E</fullName>
    </alternativeName>
    <alternativeName>
        <fullName evidence="20">Endothelial leukocyte adhesion molecule 1</fullName>
    </alternativeName>
    <alternativeName>
        <fullName evidence="21">Leukocyte-endothelial cell adhesion molecule 2</fullName>
    </alternativeName>
</protein>
<dbReference type="CDD" id="cd03592">
    <property type="entry name" value="CLECT_selectins_like"/>
    <property type="match status" value="1"/>
</dbReference>
<keyword evidence="3" id="KW-1003">Cell membrane</keyword>
<dbReference type="CDD" id="cd00054">
    <property type="entry name" value="EGF_CA"/>
    <property type="match status" value="1"/>
</dbReference>
<dbReference type="InterPro" id="IPR018378">
    <property type="entry name" value="C-type_lectin_CS"/>
</dbReference>
<evidence type="ECO:0000256" key="6">
    <source>
        <dbReference type="ARBA" id="ARBA00022692"/>
    </source>
</evidence>
<feature type="disulfide bond" evidence="24">
    <location>
        <begin position="204"/>
        <end position="231"/>
    </location>
</feature>
<evidence type="ECO:0000313" key="29">
    <source>
        <dbReference type="EMBL" id="TSW21794.1"/>
    </source>
</evidence>
<comment type="subcellular location">
    <subcellularLocation>
        <location evidence="1">Cell membrane</location>
        <topology evidence="1">Single-pass type I membrane protein</topology>
    </subcellularLocation>
</comment>
<evidence type="ECO:0000256" key="20">
    <source>
        <dbReference type="ARBA" id="ARBA00042113"/>
    </source>
</evidence>
<keyword evidence="7" id="KW-0479">Metal-binding</keyword>
<dbReference type="PROSITE" id="PS00022">
    <property type="entry name" value="EGF_1"/>
    <property type="match status" value="1"/>
</dbReference>
<dbReference type="GO" id="GO:0005886">
    <property type="term" value="C:plasma membrane"/>
    <property type="evidence" value="ECO:0007669"/>
    <property type="project" value="UniProtKB-SubCell"/>
</dbReference>
<keyword evidence="30" id="KW-1185">Reference proteome</keyword>
<dbReference type="Pfam" id="PF00059">
    <property type="entry name" value="Lectin_C"/>
    <property type="match status" value="2"/>
</dbReference>
<comment type="caution">
    <text evidence="23">Lacks conserved residue(s) required for the propagation of feature annotation.</text>
</comment>
<dbReference type="Proteomes" id="UP000319801">
    <property type="component" value="Unassembled WGS sequence"/>
</dbReference>
<feature type="domain" description="EGF-like" evidence="26">
    <location>
        <begin position="232"/>
        <end position="267"/>
    </location>
</feature>
<evidence type="ECO:0000256" key="13">
    <source>
        <dbReference type="ARBA" id="ARBA00022989"/>
    </source>
</evidence>
<evidence type="ECO:0000259" key="26">
    <source>
        <dbReference type="PROSITE" id="PS50026"/>
    </source>
</evidence>
<gene>
    <name evidence="29" type="ORF">Baya_13569</name>
</gene>
<evidence type="ECO:0000256" key="24">
    <source>
        <dbReference type="PROSITE-ProRule" id="PRU00302"/>
    </source>
</evidence>
<dbReference type="GO" id="GO:0007155">
    <property type="term" value="P:cell adhesion"/>
    <property type="evidence" value="ECO:0007669"/>
    <property type="project" value="UniProtKB-KW"/>
</dbReference>
<sequence length="692" mass="77130">MTWTKARDWCTEHYTDMVAIQNHGEIKYLNNTLPRLAGYYWIGIRKINNIWTWIGTKKNLTAEAENWATGEPNNGRNNEDCVEIYIKREHDSGKWNDESCKKKKTALCYTVVKCEANEISDPEHGSVQCHHPIGNFSYKSDCQYSCDEGYQLFGAKTTQCGGTRAWSNKPPTCKPARCLTLKEPIDGKMSCTGDSYGSRCMFSCNAGFRLLGVSEVTCTAAAQWNQETPSCQASCEEDSCSYNGECVETINSHRCDCFEGFYGIRCEHVVKCEANEISDPEHGSVQCHHPIGNFSYKSDCQYSCDEGYQLFGAKTTQCGGTRAWSNKPPTCKPARCLTLKEPIDGKMSCTGDSYGSRCMFSCNAGFRLLGVSEVTCTAAAQWNQETPSCQAVECPDLQAPQDGSVFCTDQTLRKGSICSFTCSEGFILKGALNTECTETGEWRTTPPTCTAVRCPELQEPNNGFINCSSQEALISTACFFSCLDGYELHEHKMLLCGPNGNWTGEVPVCRAYPVFFSFSSVSALAVGVGGTTAFSGLALVFWILSRLRKLKVLVMSWSYTYSNQTMTWTEAKAWCENQSKHLMVIQNEQHNNYLKNNLPQLKTYYWIGLRKTAGVWTWQGTELMLESGGSWADNEPNNKKQDEDCVEIYIKNGTDNGKWNDEKCSKQKHALCYNGKDACVCVCVCVCLSLSS</sequence>
<dbReference type="InterPro" id="IPR050350">
    <property type="entry name" value="Compl-Cell_Adhes-Reg"/>
</dbReference>
<dbReference type="Pfam" id="PF00084">
    <property type="entry name" value="Sushi"/>
    <property type="match status" value="6"/>
</dbReference>
<dbReference type="Pfam" id="PF00008">
    <property type="entry name" value="EGF"/>
    <property type="match status" value="1"/>
</dbReference>
<dbReference type="GO" id="GO:0046872">
    <property type="term" value="F:metal ion binding"/>
    <property type="evidence" value="ECO:0007669"/>
    <property type="project" value="UniProtKB-KW"/>
</dbReference>
<evidence type="ECO:0000256" key="22">
    <source>
        <dbReference type="ARBA" id="ARBA00045695"/>
    </source>
</evidence>
<comment type="caution">
    <text evidence="29">The sequence shown here is derived from an EMBL/GenBank/DDBJ whole genome shotgun (WGS) entry which is preliminary data.</text>
</comment>
<dbReference type="Gene3D" id="2.10.25.10">
    <property type="entry name" value="Laminin"/>
    <property type="match status" value="1"/>
</dbReference>
<dbReference type="SMART" id="SM00034">
    <property type="entry name" value="CLECT"/>
    <property type="match status" value="2"/>
</dbReference>
<dbReference type="PANTHER" id="PTHR19325:SF493">
    <property type="entry name" value="E-SELECTIN"/>
    <property type="match status" value="1"/>
</dbReference>
<feature type="disulfide bond" evidence="24">
    <location>
        <begin position="362"/>
        <end position="389"/>
    </location>
</feature>
<organism evidence="29 30">
    <name type="scientific">Bagarius yarrelli</name>
    <name type="common">Goonch</name>
    <name type="synonym">Bagrus yarrelli</name>
    <dbReference type="NCBI Taxonomy" id="175774"/>
    <lineage>
        <taxon>Eukaryota</taxon>
        <taxon>Metazoa</taxon>
        <taxon>Chordata</taxon>
        <taxon>Craniata</taxon>
        <taxon>Vertebrata</taxon>
        <taxon>Euteleostomi</taxon>
        <taxon>Actinopterygii</taxon>
        <taxon>Neopterygii</taxon>
        <taxon>Teleostei</taxon>
        <taxon>Ostariophysi</taxon>
        <taxon>Siluriformes</taxon>
        <taxon>Sisoridae</taxon>
        <taxon>Sisorinae</taxon>
        <taxon>Bagarius</taxon>
    </lineage>
</organism>
<dbReference type="FunFam" id="2.10.70.10:FF:000001">
    <property type="entry name" value="Selectin P"/>
    <property type="match status" value="2"/>
</dbReference>
<dbReference type="InterPro" id="IPR000436">
    <property type="entry name" value="Sushi_SCR_CCP_dom"/>
</dbReference>
<evidence type="ECO:0000256" key="14">
    <source>
        <dbReference type="ARBA" id="ARBA00023136"/>
    </source>
</evidence>
<dbReference type="GO" id="GO:0030246">
    <property type="term" value="F:carbohydrate binding"/>
    <property type="evidence" value="ECO:0007669"/>
    <property type="project" value="UniProtKB-KW"/>
</dbReference>
<keyword evidence="12" id="KW-0130">Cell adhesion</keyword>
<keyword evidence="16" id="KW-0325">Glycoprotein</keyword>
<keyword evidence="9 29" id="KW-0430">Lectin</keyword>
<evidence type="ECO:0000256" key="11">
    <source>
        <dbReference type="ARBA" id="ARBA00022837"/>
    </source>
</evidence>
<keyword evidence="4 23" id="KW-0245">EGF-like domain</keyword>
<evidence type="ECO:0000259" key="28">
    <source>
        <dbReference type="PROSITE" id="PS50923"/>
    </source>
</evidence>
<keyword evidence="15 23" id="KW-1015">Disulfide bond</keyword>
<evidence type="ECO:0000256" key="18">
    <source>
        <dbReference type="ARBA" id="ARBA00040812"/>
    </source>
</evidence>
<evidence type="ECO:0000256" key="9">
    <source>
        <dbReference type="ARBA" id="ARBA00022734"/>
    </source>
</evidence>
<evidence type="ECO:0000256" key="15">
    <source>
        <dbReference type="ARBA" id="ARBA00023157"/>
    </source>
</evidence>
<dbReference type="SUPFAM" id="SSF57196">
    <property type="entry name" value="EGF/Laminin"/>
    <property type="match status" value="1"/>
</dbReference>
<accession>A0A556V6F0</accession>
<dbReference type="PRINTS" id="PR00343">
    <property type="entry name" value="SELECTIN"/>
</dbReference>
<dbReference type="Gene3D" id="3.10.100.10">
    <property type="entry name" value="Mannose-Binding Protein A, subunit A"/>
    <property type="match status" value="2"/>
</dbReference>
<keyword evidence="11" id="KW-0106">Calcium</keyword>
<dbReference type="PROSITE" id="PS00615">
    <property type="entry name" value="C_TYPE_LECTIN_1"/>
    <property type="match status" value="2"/>
</dbReference>
<dbReference type="SMART" id="SM00032">
    <property type="entry name" value="CCP"/>
    <property type="match status" value="6"/>
</dbReference>
<evidence type="ECO:0000256" key="25">
    <source>
        <dbReference type="SAM" id="Phobius"/>
    </source>
</evidence>
<evidence type="ECO:0000313" key="30">
    <source>
        <dbReference type="Proteomes" id="UP000319801"/>
    </source>
</evidence>
<dbReference type="InterPro" id="IPR035976">
    <property type="entry name" value="Sushi/SCR/CCP_sf"/>
</dbReference>
<dbReference type="OrthoDB" id="406096at2759"/>
<dbReference type="SMART" id="SM00181">
    <property type="entry name" value="EGF"/>
    <property type="match status" value="3"/>
</dbReference>
<feature type="disulfide bond" evidence="23">
    <location>
        <begin position="257"/>
        <end position="266"/>
    </location>
</feature>
<dbReference type="InterPro" id="IPR000742">
    <property type="entry name" value="EGF"/>
</dbReference>
<evidence type="ECO:0000256" key="7">
    <source>
        <dbReference type="ARBA" id="ARBA00022723"/>
    </source>
</evidence>
<dbReference type="AlphaFoldDB" id="A0A556V6F0"/>
<comment type="function">
    <text evidence="22">Cell-surface glycoprotein having a role in immunoadhesion. Mediates in the adhesion of blood neutrophils in cytokine-activated endothelium through interaction with SELPLG/PSGL1. May have a role in capillary morphogenesis.</text>
</comment>
<feature type="domain" description="Sushi" evidence="28">
    <location>
        <begin position="392"/>
        <end position="451"/>
    </location>
</feature>
<feature type="domain" description="Sushi" evidence="28">
    <location>
        <begin position="112"/>
        <end position="175"/>
    </location>
</feature>
<dbReference type="PANTHER" id="PTHR19325">
    <property type="entry name" value="COMPLEMENT COMPONENT-RELATED SUSHI DOMAIN-CONTAINING"/>
    <property type="match status" value="1"/>
</dbReference>
<feature type="domain" description="Sushi" evidence="28">
    <location>
        <begin position="270"/>
        <end position="333"/>
    </location>
</feature>
<keyword evidence="8" id="KW-0732">Signal</keyword>
<reference evidence="29 30" key="1">
    <citation type="journal article" date="2019" name="Genome Biol. Evol.">
        <title>Whole-Genome Sequencing of the Giant Devil Catfish, Bagarius yarrelli.</title>
        <authorList>
            <person name="Jiang W."/>
            <person name="Lv Y."/>
            <person name="Cheng L."/>
            <person name="Yang K."/>
            <person name="Chao B."/>
            <person name="Wang X."/>
            <person name="Li Y."/>
            <person name="Pan X."/>
            <person name="You X."/>
            <person name="Zhang Y."/>
            <person name="Yang J."/>
            <person name="Li J."/>
            <person name="Zhang X."/>
            <person name="Liu S."/>
            <person name="Sun C."/>
            <person name="Yang J."/>
            <person name="Shi Q."/>
        </authorList>
    </citation>
    <scope>NUCLEOTIDE SEQUENCE [LARGE SCALE GENOMIC DNA]</scope>
    <source>
        <strain evidence="29">JWS20170419001</strain>
        <tissue evidence="29">Muscle</tissue>
    </source>
</reference>